<dbReference type="EMBL" id="KA660084">
    <property type="protein sequence ID" value="AFP99262.1"/>
    <property type="molecule type" value="mRNA"/>
</dbReference>
<name>J7HBT6_9DIPT</name>
<evidence type="ECO:0000313" key="2">
    <source>
        <dbReference type="EMBL" id="AFP99262.1"/>
    </source>
</evidence>
<proteinExistence type="evidence at transcript level"/>
<keyword evidence="1" id="KW-0732">Signal</keyword>
<evidence type="ECO:0000256" key="1">
    <source>
        <dbReference type="SAM" id="SignalP"/>
    </source>
</evidence>
<protein>
    <submittedName>
        <fullName evidence="2">SP13 phlebotomine family member</fullName>
    </submittedName>
</protein>
<feature type="signal peptide" evidence="1">
    <location>
        <begin position="1"/>
        <end position="20"/>
    </location>
</feature>
<sequence>MSTKIIFLYFLIVIISAVSGCRYLFSPCGGNHGDCCKSLYCTSSDFCAWNGNLYVGNTQIAHGK</sequence>
<dbReference type="PROSITE" id="PS51257">
    <property type="entry name" value="PROKAR_LIPOPROTEIN"/>
    <property type="match status" value="1"/>
</dbReference>
<feature type="chain" id="PRO_5003792605" evidence="1">
    <location>
        <begin position="21"/>
        <end position="64"/>
    </location>
</feature>
<organism evidence="2">
    <name type="scientific">Nyssomyia intermedia</name>
    <dbReference type="NCBI Taxonomy" id="182990"/>
    <lineage>
        <taxon>Eukaryota</taxon>
        <taxon>Metazoa</taxon>
        <taxon>Ecdysozoa</taxon>
        <taxon>Arthropoda</taxon>
        <taxon>Hexapoda</taxon>
        <taxon>Insecta</taxon>
        <taxon>Pterygota</taxon>
        <taxon>Neoptera</taxon>
        <taxon>Endopterygota</taxon>
        <taxon>Diptera</taxon>
        <taxon>Nematocera</taxon>
        <taxon>Psychodoidea</taxon>
        <taxon>Psychodidae</taxon>
        <taxon>Nyssomyia</taxon>
    </lineage>
</organism>
<accession>J7HBT6</accession>
<dbReference type="AlphaFoldDB" id="J7HBT6"/>
<reference evidence="2" key="1">
    <citation type="submission" date="2012-08" db="EMBL/GenBank/DDBJ databases">
        <title>Functional transcriptomics of wild caught Lutzomyia intermedia salivary glands: Identification of a protective salivary protein against Leishmania braziliensis infection.</title>
        <authorList>
            <person name="de Moura T.R."/>
            <person name="Oliveira F."/>
            <person name="Carneiro M.W."/>
            <person name="Miranda J.C."/>
            <person name="Clarencio J."/>
            <person name="Barral-Netto M."/>
            <person name="Barral A."/>
            <person name="Brodskyn C."/>
            <person name="Ribeiro J.M.C."/>
            <person name="Valenzuela J.G."/>
            <person name="de Oliveira C.I."/>
        </authorList>
    </citation>
    <scope>NUCLEOTIDE SEQUENCE</scope>
    <source>
        <tissue evidence="2">Salivary gland</tissue>
    </source>
</reference>